<dbReference type="GeneID" id="81427146"/>
<dbReference type="Proteomes" id="UP001149163">
    <property type="component" value="Unassembled WGS sequence"/>
</dbReference>
<feature type="compositionally biased region" description="Basic and acidic residues" evidence="1">
    <location>
        <begin position="54"/>
        <end position="66"/>
    </location>
</feature>
<accession>A0A9W9LMN1</accession>
<comment type="caution">
    <text evidence="2">The sequence shown here is derived from an EMBL/GenBank/DDBJ whole genome shotgun (WGS) entry which is preliminary data.</text>
</comment>
<name>A0A9W9LMN1_9EURO</name>
<dbReference type="AlphaFoldDB" id="A0A9W9LMN1"/>
<proteinExistence type="predicted"/>
<evidence type="ECO:0000256" key="1">
    <source>
        <dbReference type="SAM" id="MobiDB-lite"/>
    </source>
</evidence>
<evidence type="ECO:0008006" key="4">
    <source>
        <dbReference type="Google" id="ProtNLM"/>
    </source>
</evidence>
<dbReference type="PANTHER" id="PTHR13282">
    <property type="entry name" value="PROTEIN FAM32A"/>
    <property type="match status" value="1"/>
</dbReference>
<reference evidence="2" key="2">
    <citation type="journal article" date="2023" name="IMA Fungus">
        <title>Comparative genomic study of the Penicillium genus elucidates a diverse pangenome and 15 lateral gene transfer events.</title>
        <authorList>
            <person name="Petersen C."/>
            <person name="Sorensen T."/>
            <person name="Nielsen M.R."/>
            <person name="Sondergaard T.E."/>
            <person name="Sorensen J.L."/>
            <person name="Fitzpatrick D.A."/>
            <person name="Frisvad J.C."/>
            <person name="Nielsen K.L."/>
        </authorList>
    </citation>
    <scope>NUCLEOTIDE SEQUENCE</scope>
    <source>
        <strain evidence="2">IBT 26290</strain>
    </source>
</reference>
<feature type="region of interest" description="Disordered" evidence="1">
    <location>
        <begin position="155"/>
        <end position="175"/>
    </location>
</feature>
<reference evidence="2" key="1">
    <citation type="submission" date="2022-11" db="EMBL/GenBank/DDBJ databases">
        <authorList>
            <person name="Petersen C."/>
        </authorList>
    </citation>
    <scope>NUCLEOTIDE SEQUENCE</scope>
    <source>
        <strain evidence="2">IBT 26290</strain>
    </source>
</reference>
<dbReference type="RefSeq" id="XP_056543525.1">
    <property type="nucleotide sequence ID" value="XM_056687970.1"/>
</dbReference>
<dbReference type="InterPro" id="IPR013865">
    <property type="entry name" value="FAM32A"/>
</dbReference>
<protein>
    <recommendedName>
        <fullName evidence="4">DUF1754-domain-containing protein</fullName>
    </recommendedName>
</protein>
<organism evidence="2 3">
    <name type="scientific">Penicillium canariense</name>
    <dbReference type="NCBI Taxonomy" id="189055"/>
    <lineage>
        <taxon>Eukaryota</taxon>
        <taxon>Fungi</taxon>
        <taxon>Dikarya</taxon>
        <taxon>Ascomycota</taxon>
        <taxon>Pezizomycotina</taxon>
        <taxon>Eurotiomycetes</taxon>
        <taxon>Eurotiomycetidae</taxon>
        <taxon>Eurotiales</taxon>
        <taxon>Aspergillaceae</taxon>
        <taxon>Penicillium</taxon>
    </lineage>
</organism>
<evidence type="ECO:0000313" key="2">
    <source>
        <dbReference type="EMBL" id="KAJ5167064.1"/>
    </source>
</evidence>
<dbReference type="EMBL" id="JAPQKN010000003">
    <property type="protein sequence ID" value="KAJ5167064.1"/>
    <property type="molecule type" value="Genomic_DNA"/>
</dbReference>
<dbReference type="OrthoDB" id="205403at2759"/>
<dbReference type="PANTHER" id="PTHR13282:SF6">
    <property type="entry name" value="PROTEIN FAM32A"/>
    <property type="match status" value="1"/>
</dbReference>
<gene>
    <name evidence="2" type="ORF">N7482_005845</name>
</gene>
<feature type="compositionally biased region" description="Basic and acidic residues" evidence="1">
    <location>
        <begin position="73"/>
        <end position="101"/>
    </location>
</feature>
<evidence type="ECO:0000313" key="3">
    <source>
        <dbReference type="Proteomes" id="UP001149163"/>
    </source>
</evidence>
<dbReference type="GO" id="GO:0005730">
    <property type="term" value="C:nucleolus"/>
    <property type="evidence" value="ECO:0007669"/>
    <property type="project" value="TreeGrafter"/>
</dbReference>
<keyword evidence="3" id="KW-1185">Reference proteome</keyword>
<sequence length="175" mass="19811">MAPDEYSTGGGGKLKLKGSKVGGGRVEKKKKKKAKKEGDEQVDPVQRQENGEADAERSVSRERDGEPGSSAKTETEKKYEEIRRKRLHERLQKEGTKTHKERVEELNKYLSRLSEHHDMYASLIPYDRPCVELTRWIGRRLVPVKTWWNAQDPVTAGHGEGSGGSQADVRSFQSH</sequence>
<feature type="region of interest" description="Disordered" evidence="1">
    <location>
        <begin position="1"/>
        <end position="101"/>
    </location>
</feature>
<dbReference type="Pfam" id="PF08555">
    <property type="entry name" value="FAM32A"/>
    <property type="match status" value="1"/>
</dbReference>